<dbReference type="HOGENOM" id="CLU_028799_1_1_4"/>
<keyword evidence="5 6" id="KW-0472">Membrane</keyword>
<evidence type="ECO:0008006" key="9">
    <source>
        <dbReference type="Google" id="ProtNLM"/>
    </source>
</evidence>
<comment type="subcellular location">
    <subcellularLocation>
        <location evidence="1">Cell membrane</location>
        <topology evidence="1">Multi-pass membrane protein</topology>
    </subcellularLocation>
</comment>
<evidence type="ECO:0000256" key="5">
    <source>
        <dbReference type="ARBA" id="ARBA00023136"/>
    </source>
</evidence>
<dbReference type="Pfam" id="PF03739">
    <property type="entry name" value="LptF_LptG"/>
    <property type="match status" value="1"/>
</dbReference>
<keyword evidence="8" id="KW-1185">Reference proteome</keyword>
<accession>Q3SL81</accession>
<protein>
    <recommendedName>
        <fullName evidence="9">LPS export ABC transporter permease LptG</fullName>
    </recommendedName>
</protein>
<dbReference type="InterPro" id="IPR030923">
    <property type="entry name" value="LptG"/>
</dbReference>
<evidence type="ECO:0000256" key="6">
    <source>
        <dbReference type="SAM" id="Phobius"/>
    </source>
</evidence>
<feature type="transmembrane region" description="Helical" evidence="6">
    <location>
        <begin position="63"/>
        <end position="80"/>
    </location>
</feature>
<feature type="transmembrane region" description="Helical" evidence="6">
    <location>
        <begin position="329"/>
        <end position="353"/>
    </location>
</feature>
<evidence type="ECO:0000313" key="7">
    <source>
        <dbReference type="EMBL" id="AAZ96535.1"/>
    </source>
</evidence>
<feature type="transmembrane region" description="Helical" evidence="6">
    <location>
        <begin position="100"/>
        <end position="121"/>
    </location>
</feature>
<dbReference type="InterPro" id="IPR005495">
    <property type="entry name" value="LptG/LptF_permease"/>
</dbReference>
<dbReference type="EMBL" id="CP000116">
    <property type="protein sequence ID" value="AAZ96535.1"/>
    <property type="molecule type" value="Genomic_DNA"/>
</dbReference>
<dbReference type="RefSeq" id="WP_011311094.1">
    <property type="nucleotide sequence ID" value="NC_007404.1"/>
</dbReference>
<evidence type="ECO:0000256" key="4">
    <source>
        <dbReference type="ARBA" id="ARBA00022989"/>
    </source>
</evidence>
<evidence type="ECO:0000256" key="1">
    <source>
        <dbReference type="ARBA" id="ARBA00004651"/>
    </source>
</evidence>
<keyword evidence="3 6" id="KW-0812">Transmembrane</keyword>
<reference evidence="7 8" key="1">
    <citation type="journal article" date="2006" name="J. Bacteriol.">
        <title>The genome sequence of the obligately chemolithoautotrophic, facultatively anaerobic bacterium Thiobacillus denitrificans.</title>
        <authorList>
            <person name="Beller H.R."/>
            <person name="Chain P.S."/>
            <person name="Letain T.E."/>
            <person name="Chakicherla A."/>
            <person name="Larimer F.W."/>
            <person name="Richardson P.M."/>
            <person name="Coleman M.A."/>
            <person name="Wood A.P."/>
            <person name="Kelly D.P."/>
        </authorList>
    </citation>
    <scope>NUCLEOTIDE SEQUENCE [LARGE SCALE GENOMIC DNA]</scope>
    <source>
        <strain evidence="7 8">ATCC 25259</strain>
    </source>
</reference>
<dbReference type="GO" id="GO:0055085">
    <property type="term" value="P:transmembrane transport"/>
    <property type="evidence" value="ECO:0007669"/>
    <property type="project" value="InterPro"/>
</dbReference>
<dbReference type="STRING" id="292415.Tbd_0582"/>
<dbReference type="KEGG" id="tbd:Tbd_0582"/>
<dbReference type="GO" id="GO:0015920">
    <property type="term" value="P:lipopolysaccharide transport"/>
    <property type="evidence" value="ECO:0007669"/>
    <property type="project" value="TreeGrafter"/>
</dbReference>
<dbReference type="NCBIfam" id="TIGR04408">
    <property type="entry name" value="LptG_lptG"/>
    <property type="match status" value="1"/>
</dbReference>
<evidence type="ECO:0000256" key="2">
    <source>
        <dbReference type="ARBA" id="ARBA00022475"/>
    </source>
</evidence>
<dbReference type="OrthoDB" id="9776227at2"/>
<keyword evidence="4 6" id="KW-1133">Transmembrane helix</keyword>
<sequence length="356" mass="39496">MNLLARYLAGQVLAASGFMLLALLVLFAFFDVVQELGNLRAGYGFGQATIVVLLNVPGHLYEILPVAALIGTLFALARLVGNSEYAVMRVSGLSNWRVAAYFGVIGVWLALLVLLLGEYVAPWSDQAAQRYKLSATRSVVAQQFRSGLWVKDGSTFINVREVMPDNTLRGIEIYGFDQEGRLDWIRAAEIATWRGDKTWQLQTVVETRFSADGIRAQRSANLAWRSVLTPEILSVLLVAPEKMSARALWRYIAHLKANGQKASRYELALWSKFISPFVIPIMMLIAMPFAIQSPRARGTSVKVFFGILAGLGFHLLSRLFGHLGLLNDWPAFVVSALPLLIFLGIALAGIRWVDRR</sequence>
<feature type="transmembrane region" description="Helical" evidence="6">
    <location>
        <begin position="12"/>
        <end position="33"/>
    </location>
</feature>
<evidence type="ECO:0000313" key="8">
    <source>
        <dbReference type="Proteomes" id="UP000008291"/>
    </source>
</evidence>
<dbReference type="Proteomes" id="UP000008291">
    <property type="component" value="Chromosome"/>
</dbReference>
<name>Q3SL81_THIDA</name>
<feature type="transmembrane region" description="Helical" evidence="6">
    <location>
        <begin position="273"/>
        <end position="291"/>
    </location>
</feature>
<keyword evidence="2" id="KW-1003">Cell membrane</keyword>
<dbReference type="GO" id="GO:0043190">
    <property type="term" value="C:ATP-binding cassette (ABC) transporter complex"/>
    <property type="evidence" value="ECO:0007669"/>
    <property type="project" value="InterPro"/>
</dbReference>
<proteinExistence type="predicted"/>
<feature type="transmembrane region" description="Helical" evidence="6">
    <location>
        <begin position="303"/>
        <end position="323"/>
    </location>
</feature>
<dbReference type="PANTHER" id="PTHR33529">
    <property type="entry name" value="SLR0882 PROTEIN-RELATED"/>
    <property type="match status" value="1"/>
</dbReference>
<dbReference type="AlphaFoldDB" id="Q3SL81"/>
<evidence type="ECO:0000256" key="3">
    <source>
        <dbReference type="ARBA" id="ARBA00022692"/>
    </source>
</evidence>
<dbReference type="eggNOG" id="COG0795">
    <property type="taxonomic scope" value="Bacteria"/>
</dbReference>
<organism evidence="7 8">
    <name type="scientific">Thiobacillus denitrificans (strain ATCC 25259 / T1)</name>
    <dbReference type="NCBI Taxonomy" id="292415"/>
    <lineage>
        <taxon>Bacteria</taxon>
        <taxon>Pseudomonadati</taxon>
        <taxon>Pseudomonadota</taxon>
        <taxon>Betaproteobacteria</taxon>
        <taxon>Nitrosomonadales</taxon>
        <taxon>Thiobacillaceae</taxon>
        <taxon>Thiobacillus</taxon>
    </lineage>
</organism>
<dbReference type="PANTHER" id="PTHR33529:SF2">
    <property type="entry name" value="LIPOPOLYSACCHARIDE EXPORT SYSTEM PERMEASE PROTEIN LPTG"/>
    <property type="match status" value="1"/>
</dbReference>
<gene>
    <name evidence="7" type="ordered locus">Tbd_0582</name>
</gene>